<feature type="transmembrane region" description="Helical" evidence="1">
    <location>
        <begin position="45"/>
        <end position="66"/>
    </location>
</feature>
<keyword evidence="1" id="KW-0812">Transmembrane</keyword>
<protein>
    <submittedName>
        <fullName evidence="2">Uncharacterized protein</fullName>
    </submittedName>
</protein>
<dbReference type="EMBL" id="CADCVJ010000087">
    <property type="protein sequence ID" value="CAA9470605.1"/>
    <property type="molecule type" value="Genomic_DNA"/>
</dbReference>
<evidence type="ECO:0000256" key="1">
    <source>
        <dbReference type="SAM" id="Phobius"/>
    </source>
</evidence>
<name>A0A6J4RD30_9ACTN</name>
<reference evidence="2" key="1">
    <citation type="submission" date="2020-02" db="EMBL/GenBank/DDBJ databases">
        <authorList>
            <person name="Meier V. D."/>
        </authorList>
    </citation>
    <scope>NUCLEOTIDE SEQUENCE</scope>
    <source>
        <strain evidence="2">AVDCRST_MAG38</strain>
    </source>
</reference>
<proteinExistence type="predicted"/>
<feature type="transmembrane region" description="Helical" evidence="1">
    <location>
        <begin position="20"/>
        <end position="39"/>
    </location>
</feature>
<keyword evidence="1" id="KW-0472">Membrane</keyword>
<sequence length="77" mass="7854">MSGPRSDRDHLMRANGLRLLLIGGVGALIGVIVMLLAPGRGAGVAIAWVAVVPTLAGIGLLLASWVTRRAGQGKPFA</sequence>
<accession>A0A6J4RD30</accession>
<evidence type="ECO:0000313" key="2">
    <source>
        <dbReference type="EMBL" id="CAA9470605.1"/>
    </source>
</evidence>
<keyword evidence="1" id="KW-1133">Transmembrane helix</keyword>
<organism evidence="2">
    <name type="scientific">uncultured Solirubrobacteraceae bacterium</name>
    <dbReference type="NCBI Taxonomy" id="1162706"/>
    <lineage>
        <taxon>Bacteria</taxon>
        <taxon>Bacillati</taxon>
        <taxon>Actinomycetota</taxon>
        <taxon>Thermoleophilia</taxon>
        <taxon>Solirubrobacterales</taxon>
        <taxon>Solirubrobacteraceae</taxon>
        <taxon>environmental samples</taxon>
    </lineage>
</organism>
<gene>
    <name evidence="2" type="ORF">AVDCRST_MAG38-1267</name>
</gene>
<dbReference type="AlphaFoldDB" id="A0A6J4RD30"/>